<reference evidence="1 2" key="1">
    <citation type="journal article" date="2018" name="Sci. Rep.">
        <title>Genomic signatures of local adaptation to the degree of environmental predictability in rotifers.</title>
        <authorList>
            <person name="Franch-Gras L."/>
            <person name="Hahn C."/>
            <person name="Garcia-Roger E.M."/>
            <person name="Carmona M.J."/>
            <person name="Serra M."/>
            <person name="Gomez A."/>
        </authorList>
    </citation>
    <scope>NUCLEOTIDE SEQUENCE [LARGE SCALE GENOMIC DNA]</scope>
    <source>
        <strain evidence="1">HYR1</strain>
    </source>
</reference>
<protein>
    <submittedName>
        <fullName evidence="1">Uncharacterized protein</fullName>
    </submittedName>
</protein>
<name>A0A3M7R510_BRAPC</name>
<dbReference type="AlphaFoldDB" id="A0A3M7R510"/>
<comment type="caution">
    <text evidence="1">The sequence shown here is derived from an EMBL/GenBank/DDBJ whole genome shotgun (WGS) entry which is preliminary data.</text>
</comment>
<proteinExistence type="predicted"/>
<sequence>MPSYRSCEHVGTPLHYCVCYSRIKVLKVHDIMSQRAAKDVLNEINKLFTGLENYSSISAYNCSKKSSTNSDVNQQVDSQENYVNKLKKGLTERNECVRQNLEIARDRQKILMISLNKPGESKSFKQRAIGPLKNVKALGELNYSVMNLVDKKMQTVPYNRLLRFKHRDSNGFETLSLRQKKALTLMVILSQIFLIHSNLVSNVDPHQNEATFMCTVRLNHYEQVLDQSVVAQVQNEIKNDEQIRTDQNTAVESEQVNDEEIRITAGLEYTDAQSTDEEIEQVVDGQINTCGRSFKDQKGLSQHLRMSSCGQVVTMFS</sequence>
<keyword evidence="2" id="KW-1185">Reference proteome</keyword>
<dbReference type="EMBL" id="REGN01004190">
    <property type="protein sequence ID" value="RNA18687.1"/>
    <property type="molecule type" value="Genomic_DNA"/>
</dbReference>
<evidence type="ECO:0000313" key="1">
    <source>
        <dbReference type="EMBL" id="RNA18687.1"/>
    </source>
</evidence>
<dbReference type="Proteomes" id="UP000276133">
    <property type="component" value="Unassembled WGS sequence"/>
</dbReference>
<organism evidence="1 2">
    <name type="scientific">Brachionus plicatilis</name>
    <name type="common">Marine rotifer</name>
    <name type="synonym">Brachionus muelleri</name>
    <dbReference type="NCBI Taxonomy" id="10195"/>
    <lineage>
        <taxon>Eukaryota</taxon>
        <taxon>Metazoa</taxon>
        <taxon>Spiralia</taxon>
        <taxon>Gnathifera</taxon>
        <taxon>Rotifera</taxon>
        <taxon>Eurotatoria</taxon>
        <taxon>Monogononta</taxon>
        <taxon>Pseudotrocha</taxon>
        <taxon>Ploima</taxon>
        <taxon>Brachionidae</taxon>
        <taxon>Brachionus</taxon>
    </lineage>
</organism>
<accession>A0A3M7R510</accession>
<gene>
    <name evidence="1" type="ORF">BpHYR1_038587</name>
</gene>
<evidence type="ECO:0000313" key="2">
    <source>
        <dbReference type="Proteomes" id="UP000276133"/>
    </source>
</evidence>